<feature type="transmembrane region" description="Helical" evidence="1">
    <location>
        <begin position="63"/>
        <end position="85"/>
    </location>
</feature>
<dbReference type="OrthoDB" id="10009105at2"/>
<keyword evidence="2" id="KW-0732">Signal</keyword>
<dbReference type="AlphaFoldDB" id="A0A1H1UCJ5"/>
<keyword evidence="1" id="KW-0812">Transmembrane</keyword>
<keyword evidence="4" id="KW-1185">Reference proteome</keyword>
<dbReference type="EMBL" id="LT629765">
    <property type="protein sequence ID" value="SDS69639.1"/>
    <property type="molecule type" value="Genomic_DNA"/>
</dbReference>
<name>A0A1H1UCJ5_9CORY</name>
<feature type="chain" id="PRO_5009262030" evidence="2">
    <location>
        <begin position="26"/>
        <end position="92"/>
    </location>
</feature>
<organism evidence="3 4">
    <name type="scientific">Corynebacterium timonense</name>
    <dbReference type="NCBI Taxonomy" id="441500"/>
    <lineage>
        <taxon>Bacteria</taxon>
        <taxon>Bacillati</taxon>
        <taxon>Actinomycetota</taxon>
        <taxon>Actinomycetes</taxon>
        <taxon>Mycobacteriales</taxon>
        <taxon>Corynebacteriaceae</taxon>
        <taxon>Corynebacterium</taxon>
    </lineage>
</organism>
<dbReference type="RefSeq" id="WP_019193594.1">
    <property type="nucleotide sequence ID" value="NZ_LT629765.1"/>
</dbReference>
<evidence type="ECO:0000256" key="1">
    <source>
        <dbReference type="SAM" id="Phobius"/>
    </source>
</evidence>
<evidence type="ECO:0000313" key="4">
    <source>
        <dbReference type="Proteomes" id="UP000182237"/>
    </source>
</evidence>
<accession>A0A1H1UCJ5</accession>
<evidence type="ECO:0000313" key="3">
    <source>
        <dbReference type="EMBL" id="SDS69639.1"/>
    </source>
</evidence>
<feature type="signal peptide" evidence="2">
    <location>
        <begin position="1"/>
        <end position="25"/>
    </location>
</feature>
<gene>
    <name evidence="3" type="ORF">SAMN04488539_2192</name>
</gene>
<keyword evidence="1" id="KW-1133">Transmembrane helix</keyword>
<reference evidence="3 4" key="1">
    <citation type="submission" date="2016-10" db="EMBL/GenBank/DDBJ databases">
        <authorList>
            <person name="de Groot N.N."/>
        </authorList>
    </citation>
    <scope>NUCLEOTIDE SEQUENCE [LARGE SCALE GENOMIC DNA]</scope>
    <source>
        <strain evidence="3 4">DSM 45434</strain>
    </source>
</reference>
<keyword evidence="1" id="KW-0472">Membrane</keyword>
<evidence type="ECO:0000256" key="2">
    <source>
        <dbReference type="SAM" id="SignalP"/>
    </source>
</evidence>
<sequence>MKLKKALVAALATTTIVSAAPAANAQIVAPEPSSRIQIPGDIVDFFDGLTPINRFETEQALKIGAAAILINSSIGIISSLILIPLRLAGSSL</sequence>
<dbReference type="Proteomes" id="UP000182237">
    <property type="component" value="Chromosome I"/>
</dbReference>
<proteinExistence type="predicted"/>
<protein>
    <submittedName>
        <fullName evidence="3">Uncharacterized protein</fullName>
    </submittedName>
</protein>